<keyword evidence="3 8" id="KW-0479">Metal-binding</keyword>
<dbReference type="HAMAP" id="MF_00101">
    <property type="entry name" value="AcpS"/>
    <property type="match status" value="1"/>
</dbReference>
<dbReference type="Gene3D" id="3.90.470.20">
    <property type="entry name" value="4'-phosphopantetheinyl transferase domain"/>
    <property type="match status" value="1"/>
</dbReference>
<dbReference type="InterPro" id="IPR037143">
    <property type="entry name" value="4-PPantetheinyl_Trfase_dom_sf"/>
</dbReference>
<proteinExistence type="inferred from homology"/>
<dbReference type="SUPFAM" id="SSF56214">
    <property type="entry name" value="4'-phosphopantetheinyl transferase"/>
    <property type="match status" value="1"/>
</dbReference>
<feature type="binding site" evidence="8">
    <location>
        <position position="57"/>
    </location>
    <ligand>
        <name>Mg(2+)</name>
        <dbReference type="ChEBI" id="CHEBI:18420"/>
    </ligand>
</feature>
<dbReference type="AlphaFoldDB" id="A0A0N1CHC4"/>
<keyword evidence="7 8" id="KW-0275">Fatty acid biosynthesis</keyword>
<dbReference type="GO" id="GO:0005737">
    <property type="term" value="C:cytoplasm"/>
    <property type="evidence" value="ECO:0007669"/>
    <property type="project" value="UniProtKB-SubCell"/>
</dbReference>
<feature type="domain" description="4'-phosphopantetheinyl transferase" evidence="9">
    <location>
        <begin position="4"/>
        <end position="103"/>
    </location>
</feature>
<dbReference type="PATRIC" id="fig|83262.10.peg.1597"/>
<keyword evidence="1 8" id="KW-0444">Lipid biosynthesis</keyword>
<dbReference type="InterPro" id="IPR008278">
    <property type="entry name" value="4-PPantetheinyl_Trfase_dom"/>
</dbReference>
<evidence type="ECO:0000256" key="7">
    <source>
        <dbReference type="ARBA" id="ARBA00023160"/>
    </source>
</evidence>
<dbReference type="NCBIfam" id="TIGR00556">
    <property type="entry name" value="pantethn_trn"/>
    <property type="match status" value="1"/>
</dbReference>
<feature type="binding site" evidence="8">
    <location>
        <position position="8"/>
    </location>
    <ligand>
        <name>Mg(2+)</name>
        <dbReference type="ChEBI" id="CHEBI:18420"/>
    </ligand>
</feature>
<gene>
    <name evidence="8" type="primary">acpS</name>
    <name evidence="10" type="ORF">AN908_09425</name>
    <name evidence="11" type="ORF">AN912_05465</name>
    <name evidence="12" type="ORF">AWB85_23940</name>
</gene>
<dbReference type="NCBIfam" id="NF000831">
    <property type="entry name" value="PRK00070.3-1"/>
    <property type="match status" value="1"/>
</dbReference>
<dbReference type="EMBL" id="LJFO01000003">
    <property type="protein sequence ID" value="KPG14697.1"/>
    <property type="molecule type" value="Genomic_DNA"/>
</dbReference>
<dbReference type="InterPro" id="IPR002582">
    <property type="entry name" value="ACPS"/>
</dbReference>
<dbReference type="STRING" id="83262.BAB75_08175"/>
<dbReference type="InterPro" id="IPR004568">
    <property type="entry name" value="Ppantetheine-prot_Trfase_dom"/>
</dbReference>
<comment type="caution">
    <text evidence="12">The sequence shown here is derived from an EMBL/GenBank/DDBJ whole genome shotgun (WGS) entry which is preliminary data.</text>
</comment>
<keyword evidence="2 8" id="KW-0808">Transferase</keyword>
<dbReference type="GO" id="GO:0006633">
    <property type="term" value="P:fatty acid biosynthetic process"/>
    <property type="evidence" value="ECO:0007669"/>
    <property type="project" value="UniProtKB-UniRule"/>
</dbReference>
<evidence type="ECO:0000256" key="1">
    <source>
        <dbReference type="ARBA" id="ARBA00022516"/>
    </source>
</evidence>
<evidence type="ECO:0000313" key="11">
    <source>
        <dbReference type="EMBL" id="KPG36015.1"/>
    </source>
</evidence>
<comment type="catalytic activity">
    <reaction evidence="8">
        <text>apo-[ACP] + CoA = holo-[ACP] + adenosine 3',5'-bisphosphate + H(+)</text>
        <dbReference type="Rhea" id="RHEA:12068"/>
        <dbReference type="Rhea" id="RHEA-COMP:9685"/>
        <dbReference type="Rhea" id="RHEA-COMP:9690"/>
        <dbReference type="ChEBI" id="CHEBI:15378"/>
        <dbReference type="ChEBI" id="CHEBI:29999"/>
        <dbReference type="ChEBI" id="CHEBI:57287"/>
        <dbReference type="ChEBI" id="CHEBI:58343"/>
        <dbReference type="ChEBI" id="CHEBI:64479"/>
        <dbReference type="EC" id="2.7.8.7"/>
    </reaction>
</comment>
<evidence type="ECO:0000313" key="15">
    <source>
        <dbReference type="Proteomes" id="UP000186919"/>
    </source>
</evidence>
<dbReference type="Pfam" id="PF01648">
    <property type="entry name" value="ACPS"/>
    <property type="match status" value="1"/>
</dbReference>
<dbReference type="GO" id="GO:0000287">
    <property type="term" value="F:magnesium ion binding"/>
    <property type="evidence" value="ECO:0007669"/>
    <property type="project" value="UniProtKB-UniRule"/>
</dbReference>
<protein>
    <recommendedName>
        <fullName evidence="8">Holo-[acyl-carrier-protein] synthase</fullName>
        <shortName evidence="8">Holo-ACP synthase</shortName>
        <ecNumber evidence="8">2.7.8.7</ecNumber>
    </recommendedName>
    <alternativeName>
        <fullName evidence="8">4'-phosphopantetheinyl transferase AcpS</fullName>
    </alternativeName>
</protein>
<evidence type="ECO:0000256" key="5">
    <source>
        <dbReference type="ARBA" id="ARBA00022842"/>
    </source>
</evidence>
<comment type="subcellular location">
    <subcellularLocation>
        <location evidence="8">Cytoplasm</location>
    </subcellularLocation>
</comment>
<evidence type="ECO:0000313" key="13">
    <source>
        <dbReference type="Proteomes" id="UP000037843"/>
    </source>
</evidence>
<reference evidence="13 14" key="1">
    <citation type="submission" date="2015-09" db="EMBL/GenBank/DDBJ databases">
        <title>Genome Sequences of Mycobacterium immunogenum Isolates, Recuperated from a Chloraminated Drinking Water Distribution System Simulator Subjected to Episodes of Nitrification.</title>
        <authorList>
            <person name="Gomez-Alvarez V."/>
            <person name="Revetta R.P."/>
        </authorList>
    </citation>
    <scope>NUCLEOTIDE SEQUENCE [LARGE SCALE GENOMIC DNA]</scope>
    <source>
        <strain evidence="10 13">H008</strain>
        <strain evidence="11 14">H076</strain>
    </source>
</reference>
<evidence type="ECO:0000313" key="10">
    <source>
        <dbReference type="EMBL" id="KPG14697.1"/>
    </source>
</evidence>
<evidence type="ECO:0000256" key="6">
    <source>
        <dbReference type="ARBA" id="ARBA00023098"/>
    </source>
</evidence>
<comment type="cofactor">
    <cofactor evidence="8">
        <name>Mg(2+)</name>
        <dbReference type="ChEBI" id="CHEBI:18420"/>
    </cofactor>
</comment>
<keyword evidence="14" id="KW-1185">Reference proteome</keyword>
<dbReference type="KEGG" id="miz:BAB75_08175"/>
<evidence type="ECO:0000256" key="8">
    <source>
        <dbReference type="HAMAP-Rule" id="MF_00101"/>
    </source>
</evidence>
<evidence type="ECO:0000313" key="14">
    <source>
        <dbReference type="Proteomes" id="UP000037962"/>
    </source>
</evidence>
<keyword evidence="8" id="KW-0963">Cytoplasm</keyword>
<keyword evidence="6 8" id="KW-0443">Lipid metabolism</keyword>
<comment type="function">
    <text evidence="8">Transfers the 4'-phosphopantetheine moiety from coenzyme A to a Ser of acyl-carrier-protein.</text>
</comment>
<organism evidence="12 15">
    <name type="scientific">Mycobacteroides immunogenum</name>
    <dbReference type="NCBI Taxonomy" id="83262"/>
    <lineage>
        <taxon>Bacteria</taxon>
        <taxon>Bacillati</taxon>
        <taxon>Actinomycetota</taxon>
        <taxon>Actinomycetes</taxon>
        <taxon>Mycobacteriales</taxon>
        <taxon>Mycobacteriaceae</taxon>
        <taxon>Mycobacteroides</taxon>
    </lineage>
</organism>
<keyword evidence="4 8" id="KW-0276">Fatty acid metabolism</keyword>
<dbReference type="GeneID" id="45763874"/>
<dbReference type="EC" id="2.7.8.7" evidence="8"/>
<evidence type="ECO:0000313" key="12">
    <source>
        <dbReference type="EMBL" id="OAT68631.1"/>
    </source>
</evidence>
<evidence type="ECO:0000256" key="4">
    <source>
        <dbReference type="ARBA" id="ARBA00022832"/>
    </source>
</evidence>
<reference evidence="12 15" key="2">
    <citation type="submission" date="2016-01" db="EMBL/GenBank/DDBJ databases">
        <title>Mycobacterium immunogenum strain CD11_6 genome sequencing and assembly.</title>
        <authorList>
            <person name="Kaur G."/>
            <person name="Nair G.R."/>
            <person name="Mayilraj S."/>
        </authorList>
    </citation>
    <scope>NUCLEOTIDE SEQUENCE [LARGE SCALE GENOMIC DNA]</scope>
    <source>
        <strain evidence="12 15">CD11-6</strain>
    </source>
</reference>
<evidence type="ECO:0000259" key="9">
    <source>
        <dbReference type="Pfam" id="PF01648"/>
    </source>
</evidence>
<evidence type="ECO:0000256" key="3">
    <source>
        <dbReference type="ARBA" id="ARBA00022723"/>
    </source>
</evidence>
<accession>A0A0N1CHC4</accession>
<dbReference type="RefSeq" id="WP_043076033.1">
    <property type="nucleotide sequence ID" value="NZ_CP011530.1"/>
</dbReference>
<dbReference type="Proteomes" id="UP000037843">
    <property type="component" value="Unassembled WGS sequence"/>
</dbReference>
<dbReference type="OrthoDB" id="517356at2"/>
<keyword evidence="5 8" id="KW-0460">Magnesium</keyword>
<sequence>MIVGIGIDLVTISEFGEQLASPGTAFGSAFTPGERRDAASKTGGEARYLAARWAAKEAVIKAWSGSRYSQRPVLPENIHRDIEVVTDTWGRPRIRLSGAIAEYLADMTMHVTLTHDGDTAAAFVVLEQEGGEASP</sequence>
<dbReference type="GO" id="GO:0008897">
    <property type="term" value="F:holo-[acyl-carrier-protein] synthase activity"/>
    <property type="evidence" value="ECO:0007669"/>
    <property type="project" value="UniProtKB-UniRule"/>
</dbReference>
<dbReference type="Proteomes" id="UP000186919">
    <property type="component" value="Unassembled WGS sequence"/>
</dbReference>
<name>A0A0N1CHC4_9MYCO</name>
<dbReference type="EMBL" id="LJFS01000005">
    <property type="protein sequence ID" value="KPG36015.1"/>
    <property type="molecule type" value="Genomic_DNA"/>
</dbReference>
<evidence type="ECO:0000256" key="2">
    <source>
        <dbReference type="ARBA" id="ARBA00022679"/>
    </source>
</evidence>
<dbReference type="Proteomes" id="UP000037962">
    <property type="component" value="Unassembled WGS sequence"/>
</dbReference>
<dbReference type="EMBL" id="LQYE01000013">
    <property type="protein sequence ID" value="OAT68631.1"/>
    <property type="molecule type" value="Genomic_DNA"/>
</dbReference>
<comment type="similarity">
    <text evidence="8">Belongs to the P-Pant transferase superfamily. AcpS family.</text>
</comment>